<dbReference type="AlphaFoldDB" id="A0A6A6RIU8"/>
<reference evidence="1" key="1">
    <citation type="journal article" date="2020" name="Stud. Mycol.">
        <title>101 Dothideomycetes genomes: a test case for predicting lifestyles and emergence of pathogens.</title>
        <authorList>
            <person name="Haridas S."/>
            <person name="Albert R."/>
            <person name="Binder M."/>
            <person name="Bloem J."/>
            <person name="Labutti K."/>
            <person name="Salamov A."/>
            <person name="Andreopoulos B."/>
            <person name="Baker S."/>
            <person name="Barry K."/>
            <person name="Bills G."/>
            <person name="Bluhm B."/>
            <person name="Cannon C."/>
            <person name="Castanera R."/>
            <person name="Culley D."/>
            <person name="Daum C."/>
            <person name="Ezra D."/>
            <person name="Gonzalez J."/>
            <person name="Henrissat B."/>
            <person name="Kuo A."/>
            <person name="Liang C."/>
            <person name="Lipzen A."/>
            <person name="Lutzoni F."/>
            <person name="Magnuson J."/>
            <person name="Mondo S."/>
            <person name="Nolan M."/>
            <person name="Ohm R."/>
            <person name="Pangilinan J."/>
            <person name="Park H.-J."/>
            <person name="Ramirez L."/>
            <person name="Alfaro M."/>
            <person name="Sun H."/>
            <person name="Tritt A."/>
            <person name="Yoshinaga Y."/>
            <person name="Zwiers L.-H."/>
            <person name="Turgeon B."/>
            <person name="Goodwin S."/>
            <person name="Spatafora J."/>
            <person name="Crous P."/>
            <person name="Grigoriev I."/>
        </authorList>
    </citation>
    <scope>NUCLEOTIDE SEQUENCE</scope>
    <source>
        <strain evidence="1">CBS 473.64</strain>
    </source>
</reference>
<organism evidence="1 2">
    <name type="scientific">Massarina eburnea CBS 473.64</name>
    <dbReference type="NCBI Taxonomy" id="1395130"/>
    <lineage>
        <taxon>Eukaryota</taxon>
        <taxon>Fungi</taxon>
        <taxon>Dikarya</taxon>
        <taxon>Ascomycota</taxon>
        <taxon>Pezizomycotina</taxon>
        <taxon>Dothideomycetes</taxon>
        <taxon>Pleosporomycetidae</taxon>
        <taxon>Pleosporales</taxon>
        <taxon>Massarineae</taxon>
        <taxon>Massarinaceae</taxon>
        <taxon>Massarina</taxon>
    </lineage>
</organism>
<dbReference type="Proteomes" id="UP000799753">
    <property type="component" value="Unassembled WGS sequence"/>
</dbReference>
<gene>
    <name evidence="1" type="ORF">P280DRAFT_474951</name>
</gene>
<accession>A0A6A6RIU8</accession>
<protein>
    <submittedName>
        <fullName evidence="1">Uncharacterized protein</fullName>
    </submittedName>
</protein>
<proteinExistence type="predicted"/>
<evidence type="ECO:0000313" key="1">
    <source>
        <dbReference type="EMBL" id="KAF2634018.1"/>
    </source>
</evidence>
<dbReference type="EMBL" id="MU006964">
    <property type="protein sequence ID" value="KAF2634018.1"/>
    <property type="molecule type" value="Genomic_DNA"/>
</dbReference>
<name>A0A6A6RIU8_9PLEO</name>
<keyword evidence="2" id="KW-1185">Reference proteome</keyword>
<evidence type="ECO:0000313" key="2">
    <source>
        <dbReference type="Proteomes" id="UP000799753"/>
    </source>
</evidence>
<sequence>MTRLGRSSVAARPTSCSARWLPRAEGTTWYGDSGFEGAGDSADRGGMFPAAMLPLLFVYTHIGNFLVSINDVVDAERRGRLLDQACGLVLER</sequence>